<dbReference type="PROSITE" id="PS50096">
    <property type="entry name" value="IQ"/>
    <property type="match status" value="2"/>
</dbReference>
<organism evidence="2 3">
    <name type="scientific">Oikopleura dioica</name>
    <name type="common">Tunicate</name>
    <dbReference type="NCBI Taxonomy" id="34765"/>
    <lineage>
        <taxon>Eukaryota</taxon>
        <taxon>Metazoa</taxon>
        <taxon>Chordata</taxon>
        <taxon>Tunicata</taxon>
        <taxon>Appendicularia</taxon>
        <taxon>Copelata</taxon>
        <taxon>Oikopleuridae</taxon>
        <taxon>Oikopleura</taxon>
    </lineage>
</organism>
<feature type="coiled-coil region" evidence="1">
    <location>
        <begin position="120"/>
        <end position="163"/>
    </location>
</feature>
<name>A0ABN7T466_OIKDI</name>
<accession>A0ABN7T466</accession>
<proteinExistence type="predicted"/>
<keyword evidence="1" id="KW-0175">Coiled coil</keyword>
<evidence type="ECO:0000256" key="1">
    <source>
        <dbReference type="SAM" id="Coils"/>
    </source>
</evidence>
<dbReference type="EMBL" id="OU015567">
    <property type="protein sequence ID" value="CAG5112376.1"/>
    <property type="molecule type" value="Genomic_DNA"/>
</dbReference>
<reference evidence="2 3" key="1">
    <citation type="submission" date="2021-04" db="EMBL/GenBank/DDBJ databases">
        <authorList>
            <person name="Bliznina A."/>
        </authorList>
    </citation>
    <scope>NUCLEOTIDE SEQUENCE [LARGE SCALE GENOMIC DNA]</scope>
</reference>
<gene>
    <name evidence="2" type="ORF">OKIOD_LOCUS15361</name>
</gene>
<sequence length="336" mass="40242">MSHYLSQKDDFDIIDHIYRLGQDAEKQRFKEYVSATRMQKWWRGRAARLKIKNVVEAASTVSRFLGTIKAKKILMRCIKKTVLEDQRKYFDSKIVKFQALWRGYASRKNIFWYYQWKRDLANLEVMNEITLRNLEQYQIRKKLDELEENEQKRVEKRESAKKRSNYEPINYLTCSSTKIVDTSNVIHKKKRCEIIPTCMINVFEEKEKKPPVQLKPIKARGRPKGPFRSEEAVTMQKTRAPSPTLRVATPFDLQDESKRFEKKIKWINRIQDPMKFATMSKASYERTLWGLTPYNPRDLTSCNLREEYEDPFRPKFRSQVPNIPIFDRLGRSYDER</sequence>
<protein>
    <submittedName>
        <fullName evidence="2">Oidioi.mRNA.OKI2018_I69.chr2.g6596.t1.cds</fullName>
    </submittedName>
</protein>
<keyword evidence="3" id="KW-1185">Reference proteome</keyword>
<dbReference type="Proteomes" id="UP001158576">
    <property type="component" value="Chromosome 2"/>
</dbReference>
<dbReference type="Pfam" id="PF00612">
    <property type="entry name" value="IQ"/>
    <property type="match status" value="2"/>
</dbReference>
<dbReference type="InterPro" id="IPR000048">
    <property type="entry name" value="IQ_motif_EF-hand-BS"/>
</dbReference>
<evidence type="ECO:0000313" key="3">
    <source>
        <dbReference type="Proteomes" id="UP001158576"/>
    </source>
</evidence>
<evidence type="ECO:0000313" key="2">
    <source>
        <dbReference type="EMBL" id="CAG5112376.1"/>
    </source>
</evidence>